<dbReference type="eggNOG" id="COG1014">
    <property type="taxonomic scope" value="Bacteria"/>
</dbReference>
<dbReference type="InterPro" id="IPR029061">
    <property type="entry name" value="THDP-binding"/>
</dbReference>
<dbReference type="Gene3D" id="3.40.920.10">
    <property type="entry name" value="Pyruvate-ferredoxin oxidoreductase, PFOR, domain III"/>
    <property type="match status" value="1"/>
</dbReference>
<dbReference type="Proteomes" id="UP000011765">
    <property type="component" value="Chromosome"/>
</dbReference>
<feature type="domain" description="Pyruvate flavodoxin/ferredoxin oxidoreductase pyrimidine binding" evidence="3">
    <location>
        <begin position="200"/>
        <end position="442"/>
    </location>
</feature>
<proteinExistence type="predicted"/>
<evidence type="ECO:0000313" key="4">
    <source>
        <dbReference type="EMBL" id="AEE14521.1"/>
    </source>
</evidence>
<dbReference type="KEGG" id="tnr:Thena_0892"/>
<dbReference type="SUPFAM" id="SSF52922">
    <property type="entry name" value="TK C-terminal domain-like"/>
    <property type="match status" value="1"/>
</dbReference>
<keyword evidence="1 4" id="KW-0560">Oxidoreductase</keyword>
<accession>M1E5W3</accession>
<reference evidence="4 5" key="1">
    <citation type="submission" date="2011-04" db="EMBL/GenBank/DDBJ databases">
        <title>The complete genome of Thermodesulfobium narugense DSM 14796.</title>
        <authorList>
            <consortium name="US DOE Joint Genome Institute (JGI-PGF)"/>
            <person name="Lucas S."/>
            <person name="Han J."/>
            <person name="Lapidus A."/>
            <person name="Bruce D."/>
            <person name="Goodwin L."/>
            <person name="Pitluck S."/>
            <person name="Peters L."/>
            <person name="Kyrpides N."/>
            <person name="Mavromatis K."/>
            <person name="Pagani I."/>
            <person name="Ivanova N."/>
            <person name="Ovchinnikova G."/>
            <person name="Zhang X."/>
            <person name="Saunders L."/>
            <person name="Detter J.C."/>
            <person name="Tapia R."/>
            <person name="Han C."/>
            <person name="Land M."/>
            <person name="Hauser L."/>
            <person name="Markowitz V."/>
            <person name="Cheng J.-F."/>
            <person name="Hugenholtz P."/>
            <person name="Woyke T."/>
            <person name="Wu D."/>
            <person name="Spring S."/>
            <person name="Schroeder M."/>
            <person name="Brambilla E."/>
            <person name="Klenk H.-P."/>
            <person name="Eisen J.A."/>
        </authorList>
    </citation>
    <scope>NUCLEOTIDE SEQUENCE [LARGE SCALE GENOMIC DNA]</scope>
    <source>
        <strain evidence="4 5">DSM 14796</strain>
    </source>
</reference>
<protein>
    <submittedName>
        <fullName evidence="4">2-oxoacid:acceptor oxidoreductase, alpha subunit</fullName>
        <ecNumber evidence="4">1.2.7.3</ecNumber>
    </submittedName>
</protein>
<dbReference type="SUPFAM" id="SSF53323">
    <property type="entry name" value="Pyruvate-ferredoxin oxidoreductase, PFOR, domain III"/>
    <property type="match status" value="1"/>
</dbReference>
<dbReference type="Pfam" id="PF01855">
    <property type="entry name" value="POR_N"/>
    <property type="match status" value="1"/>
</dbReference>
<dbReference type="GO" id="GO:0006979">
    <property type="term" value="P:response to oxidative stress"/>
    <property type="evidence" value="ECO:0007669"/>
    <property type="project" value="TreeGrafter"/>
</dbReference>
<sequence length="570" mass="64468">MNYTIRICGEAGQGIQTTGEGFSRLFSLLGYNVFSFQDYESRIRGGHNFYQITFGTDEIYAPKKFLDLLLTFDKKGLEYKNLLRDDGIAIYDADYLKKSEHDEKFINCPFRQLLNNARLKSIFENVVSFALVANILSIDRKYVYKVIYDIFAGKPEDIIEQNIKAVDIGYDFDVKRKVNLPASDSEEKILLDGVKGVGIGAIGSGCKFYSAYPMTPSTGVFQYIGTHAEKFNIVVEQAEDELSAINMAIGASFAGVRAMTGTSGGGFALMNEALSLSGMTETPIVILLSQRPGPATGFPTRTEQGELLYAIHAGHGDFPRVVFAPGDPLECVYLTNKAFDIAEKYQIPAIVLTDQHLVDSLYSYKKDLKLKLKNKDYRLRSADFENYQDYKRHKFLDFTKKIPLIPLAVPGNSRQLVFTDSDEHDEYGHITEDGEVRKRMVERRYFWKIENIRNEISLPKIYGNSDSKIVLIGFGSNLGVLKEIANNKEISVCAIHFSELFPLPLKENSNEFLKIISRSNLTICIENNASGQFQKLVESEYGFKFSHNLRKYDGRPFNYDEVLEDIYAIL</sequence>
<keyword evidence="5" id="KW-1185">Reference proteome</keyword>
<dbReference type="STRING" id="747365.Thena_0892"/>
<dbReference type="SUPFAM" id="SSF52518">
    <property type="entry name" value="Thiamin diphosphate-binding fold (THDP-binding)"/>
    <property type="match status" value="1"/>
</dbReference>
<dbReference type="Gene3D" id="3.40.50.970">
    <property type="match status" value="1"/>
</dbReference>
<dbReference type="HOGENOM" id="CLU_017038_1_0_9"/>
<dbReference type="OrthoDB" id="9794954at2"/>
<dbReference type="InterPro" id="IPR022367">
    <property type="entry name" value="2-oxoacid/accept_OxRdtase_asu"/>
</dbReference>
<name>M1E5W3_9BACT</name>
<dbReference type="InterPro" id="IPR002869">
    <property type="entry name" value="Pyrv_flavodox_OxRed_cen"/>
</dbReference>
<evidence type="ECO:0000256" key="1">
    <source>
        <dbReference type="ARBA" id="ARBA00023002"/>
    </source>
</evidence>
<evidence type="ECO:0000313" key="5">
    <source>
        <dbReference type="Proteomes" id="UP000011765"/>
    </source>
</evidence>
<dbReference type="InterPro" id="IPR050722">
    <property type="entry name" value="Pyruvate:ferred/Flavod_OxRd"/>
</dbReference>
<dbReference type="InterPro" id="IPR002880">
    <property type="entry name" value="Pyrv_Fd/Flavodoxin_OxRdtase_N"/>
</dbReference>
<dbReference type="EMBL" id="CP002690">
    <property type="protein sequence ID" value="AEE14521.1"/>
    <property type="molecule type" value="Genomic_DNA"/>
</dbReference>
<dbReference type="FunFam" id="3.40.50.970:FF:000022">
    <property type="entry name" value="2-oxoglutarate ferredoxin oxidoreductase alpha subunit"/>
    <property type="match status" value="1"/>
</dbReference>
<dbReference type="PANTHER" id="PTHR32154">
    <property type="entry name" value="PYRUVATE-FLAVODOXIN OXIDOREDUCTASE-RELATED"/>
    <property type="match status" value="1"/>
</dbReference>
<dbReference type="EC" id="1.2.7.3" evidence="4"/>
<evidence type="ECO:0000259" key="2">
    <source>
        <dbReference type="Pfam" id="PF01558"/>
    </source>
</evidence>
<dbReference type="PANTHER" id="PTHR32154:SF20">
    <property type="entry name" value="2-OXOGLUTARATE OXIDOREDUCTASE SUBUNIT KORA"/>
    <property type="match status" value="1"/>
</dbReference>
<feature type="domain" description="Pyruvate/ketoisovalerate oxidoreductase catalytic" evidence="2">
    <location>
        <begin position="11"/>
        <end position="171"/>
    </location>
</feature>
<dbReference type="Pfam" id="PF01558">
    <property type="entry name" value="POR"/>
    <property type="match status" value="1"/>
</dbReference>
<dbReference type="InterPro" id="IPR019752">
    <property type="entry name" value="Pyrv/ketoisovalerate_OxRed_cat"/>
</dbReference>
<dbReference type="CDD" id="cd07034">
    <property type="entry name" value="TPP_PYR_PFOR_IOR-alpha_like"/>
    <property type="match status" value="1"/>
</dbReference>
<gene>
    <name evidence="4" type="ORF">Thena_0892</name>
</gene>
<dbReference type="Gene3D" id="3.40.50.920">
    <property type="match status" value="1"/>
</dbReference>
<dbReference type="NCBIfam" id="TIGR03710">
    <property type="entry name" value="OAFO_sf"/>
    <property type="match status" value="1"/>
</dbReference>
<dbReference type="eggNOG" id="COG0674">
    <property type="taxonomic scope" value="Bacteria"/>
</dbReference>
<dbReference type="InterPro" id="IPR009014">
    <property type="entry name" value="Transketo_C/PFOR_II"/>
</dbReference>
<dbReference type="AlphaFoldDB" id="M1E5W3"/>
<dbReference type="RefSeq" id="WP_013756244.1">
    <property type="nucleotide sequence ID" value="NC_015499.1"/>
</dbReference>
<evidence type="ECO:0000259" key="3">
    <source>
        <dbReference type="Pfam" id="PF01855"/>
    </source>
</evidence>
<dbReference type="GO" id="GO:0047553">
    <property type="term" value="F:2-oxoglutarate synthase activity"/>
    <property type="evidence" value="ECO:0007669"/>
    <property type="project" value="UniProtKB-EC"/>
</dbReference>
<organism evidence="4 5">
    <name type="scientific">Thermodesulfobium narugense DSM 14796</name>
    <dbReference type="NCBI Taxonomy" id="747365"/>
    <lineage>
        <taxon>Bacteria</taxon>
        <taxon>Pseudomonadati</taxon>
        <taxon>Thermodesulfobiota</taxon>
        <taxon>Thermodesulfobiia</taxon>
        <taxon>Thermodesulfobiales</taxon>
        <taxon>Thermodesulfobiaceae</taxon>
        <taxon>Thermodesulfobium</taxon>
    </lineage>
</organism>